<keyword evidence="1" id="KW-0802">TPR repeat</keyword>
<dbReference type="EMBL" id="LO017727">
    <property type="protein sequence ID" value="CRH06966.1"/>
    <property type="molecule type" value="Genomic_DNA"/>
</dbReference>
<dbReference type="SUPFAM" id="SSF54427">
    <property type="entry name" value="NTF2-like"/>
    <property type="match status" value="1"/>
</dbReference>
<dbReference type="Gene3D" id="3.10.450.50">
    <property type="match status" value="1"/>
</dbReference>
<dbReference type="Gene3D" id="1.25.40.10">
    <property type="entry name" value="Tetratricopeptide repeat domain"/>
    <property type="match status" value="1"/>
</dbReference>
<accession>A0A1S7LMJ8</accession>
<dbReference type="SMART" id="SM00028">
    <property type="entry name" value="TPR"/>
    <property type="match status" value="3"/>
</dbReference>
<dbReference type="InterPro" id="IPR019734">
    <property type="entry name" value="TPR_rpt"/>
</dbReference>
<evidence type="ECO:0000259" key="4">
    <source>
        <dbReference type="Pfam" id="PF24125"/>
    </source>
</evidence>
<organism evidence="5">
    <name type="scientific">Magnetococcus massalia (strain MO-1)</name>
    <dbReference type="NCBI Taxonomy" id="451514"/>
    <lineage>
        <taxon>Bacteria</taxon>
        <taxon>Pseudomonadati</taxon>
        <taxon>Pseudomonadota</taxon>
        <taxon>Magnetococcia</taxon>
        <taxon>Magnetococcales</taxon>
        <taxon>Magnetococcaceae</taxon>
        <taxon>Magnetococcus</taxon>
    </lineage>
</organism>
<feature type="repeat" description="TPR" evidence="1">
    <location>
        <begin position="97"/>
        <end position="130"/>
    </location>
</feature>
<feature type="coiled-coil region" evidence="2">
    <location>
        <begin position="182"/>
        <end position="381"/>
    </location>
</feature>
<dbReference type="PROSITE" id="PS50005">
    <property type="entry name" value="TPR"/>
    <property type="match status" value="1"/>
</dbReference>
<dbReference type="SUPFAM" id="SSF48452">
    <property type="entry name" value="TPR-like"/>
    <property type="match status" value="2"/>
</dbReference>
<dbReference type="Pfam" id="PF24125">
    <property type="entry name" value="Cds6_C"/>
    <property type="match status" value="1"/>
</dbReference>
<feature type="chain" id="PRO_5012006473" description="Cds6 C-terminal domain-containing protein" evidence="3">
    <location>
        <begin position="27"/>
        <end position="576"/>
    </location>
</feature>
<feature type="signal peptide" evidence="3">
    <location>
        <begin position="1"/>
        <end position="26"/>
    </location>
</feature>
<sequence>MKRFTRFVFALPLLVGLAAAPQPAAAEDIEAQLDQIHRLVERQKLDQAATKLKKFLARYPKNLDARFLQGVILVEKGQRPQALQMFQELAQAFPRQPEPYNNLGVLYAQQGMIDMAREAFLQAIMSHPSYATAHRNLQAIYANMAAKAYGNALELSDSFEEQPELAMLKKTGARPLIVVERDEKAEKKLAALQGELEVLRKMQSQAEITLKQQELAEKRLLAESRKRSTAESSLADALKRATAAENELAQQMRELEKMQKQFDQRLQKMESEKKHSMATLQENQSGYEQALAALQKQKKEDRKTIEALSSQLQRNRTTITDLNGKLQQEREQLRSANQAVANANKMQQETVLAQKQLEERSNRLSKRIRELEREYRTLMAQQQAAPEPTKPKAQLTAAVTPEVIAVEQPHVKPPKVRDFSQPAIEAIARERQAQAAVTAQPKPTSEASVVAQAEEVAQEPNQNWQTTVRETVEAWRAAWSDQNVEGYLAAYANRFRPPRGMSLKRWKRDRKYKLGRPAFIRISLDNIQMGIAHGNRIKVSFMQEYRSNTYRDKVRKVLLLEREAGSWKIVRELSDG</sequence>
<evidence type="ECO:0000313" key="5">
    <source>
        <dbReference type="EMBL" id="CRH06966.1"/>
    </source>
</evidence>
<dbReference type="AlphaFoldDB" id="A0A1S7LMJ8"/>
<reference evidence="5" key="1">
    <citation type="submission" date="2015-04" db="EMBL/GenBank/DDBJ databases">
        <authorList>
            <person name="Syromyatnikov M.Y."/>
            <person name="Popov V.N."/>
        </authorList>
    </citation>
    <scope>NUCLEOTIDE SEQUENCE</scope>
    <source>
        <strain evidence="5">MO-1</strain>
    </source>
</reference>
<evidence type="ECO:0000256" key="3">
    <source>
        <dbReference type="SAM" id="SignalP"/>
    </source>
</evidence>
<evidence type="ECO:0000256" key="2">
    <source>
        <dbReference type="SAM" id="Coils"/>
    </source>
</evidence>
<proteinExistence type="predicted"/>
<keyword evidence="3" id="KW-0732">Signal</keyword>
<keyword evidence="2" id="KW-0175">Coiled coil</keyword>
<name>A0A1S7LMJ8_MAGMO</name>
<dbReference type="InterPro" id="IPR032710">
    <property type="entry name" value="NTF2-like_dom_sf"/>
</dbReference>
<dbReference type="InterPro" id="IPR056203">
    <property type="entry name" value="Cds6_C"/>
</dbReference>
<dbReference type="InterPro" id="IPR011990">
    <property type="entry name" value="TPR-like_helical_dom_sf"/>
</dbReference>
<protein>
    <recommendedName>
        <fullName evidence="4">Cds6 C-terminal domain-containing protein</fullName>
    </recommendedName>
</protein>
<gene>
    <name evidence="5" type="ORF">MAGMO_2818</name>
</gene>
<evidence type="ECO:0000256" key="1">
    <source>
        <dbReference type="PROSITE-ProRule" id="PRU00339"/>
    </source>
</evidence>
<dbReference type="Pfam" id="PF13432">
    <property type="entry name" value="TPR_16"/>
    <property type="match status" value="1"/>
</dbReference>
<feature type="domain" description="Cds6 C-terminal" evidence="4">
    <location>
        <begin position="468"/>
        <end position="572"/>
    </location>
</feature>